<dbReference type="Pfam" id="PF21853">
    <property type="entry name" value="DUF6912"/>
    <property type="match status" value="1"/>
</dbReference>
<gene>
    <name evidence="1" type="ORF">BJEO58_01962</name>
</gene>
<evidence type="ECO:0000313" key="1">
    <source>
        <dbReference type="EMBL" id="SMY12368.1"/>
    </source>
</evidence>
<dbReference type="AlphaFoldDB" id="A0A2H1L627"/>
<dbReference type="InterPro" id="IPR054206">
    <property type="entry name" value="DUF6912"/>
</dbReference>
<keyword evidence="2" id="KW-1185">Reference proteome</keyword>
<dbReference type="RefSeq" id="WP_101589305.1">
    <property type="nucleotide sequence ID" value="NZ_FXZM01000009.1"/>
</dbReference>
<organism evidence="1 2">
    <name type="scientific">Brevibacterium jeotgali</name>
    <dbReference type="NCBI Taxonomy" id="1262550"/>
    <lineage>
        <taxon>Bacteria</taxon>
        <taxon>Bacillati</taxon>
        <taxon>Actinomycetota</taxon>
        <taxon>Actinomycetes</taxon>
        <taxon>Micrococcales</taxon>
        <taxon>Brevibacteriaceae</taxon>
        <taxon>Brevibacterium</taxon>
    </lineage>
</organism>
<evidence type="ECO:0000313" key="2">
    <source>
        <dbReference type="Proteomes" id="UP000234462"/>
    </source>
</evidence>
<reference evidence="2" key="1">
    <citation type="submission" date="2017-03" db="EMBL/GenBank/DDBJ databases">
        <authorList>
            <person name="Monnet C."/>
        </authorList>
    </citation>
    <scope>NUCLEOTIDE SEQUENCE [LARGE SCALE GENOMIC DNA]</scope>
    <source>
        <strain evidence="2">SJ5-8</strain>
    </source>
</reference>
<sequence length="156" mass="16255">MIRAYAPFTGQTFAATWPIGDPVTVFAPGPQERRLTGDDLELGEYRAMSAAAASVSETALRAGSPRAVVAVDLTEDALSDAAEVVAGVVMGTVTIDPLRTASVHIDDPEGFAALPEDRDAALAALADSDLLWFDSAEIGQLVELLRQLGADDGLEG</sequence>
<proteinExistence type="predicted"/>
<name>A0A2H1L627_9MICO</name>
<protein>
    <submittedName>
        <fullName evidence="1">Uncharacterized protein</fullName>
    </submittedName>
</protein>
<dbReference type="EMBL" id="FXZM01000009">
    <property type="protein sequence ID" value="SMY12368.1"/>
    <property type="molecule type" value="Genomic_DNA"/>
</dbReference>
<dbReference type="OrthoDB" id="4803966at2"/>
<accession>A0A2H1L627</accession>
<dbReference type="Proteomes" id="UP000234462">
    <property type="component" value="Unassembled WGS sequence"/>
</dbReference>